<dbReference type="Pfam" id="PF14661">
    <property type="entry name" value="HAUS6_N"/>
    <property type="match status" value="1"/>
</dbReference>
<evidence type="ECO:0000259" key="2">
    <source>
        <dbReference type="Pfam" id="PF14661"/>
    </source>
</evidence>
<evidence type="ECO:0000313" key="3">
    <source>
        <dbReference type="EMBL" id="CAD7092111.1"/>
    </source>
</evidence>
<dbReference type="InParanoid" id="A0A7R8V3C8"/>
<evidence type="ECO:0000313" key="4">
    <source>
        <dbReference type="Proteomes" id="UP000594454"/>
    </source>
</evidence>
<dbReference type="GO" id="GO:1990498">
    <property type="term" value="C:mitotic spindle microtubule"/>
    <property type="evidence" value="ECO:0007669"/>
    <property type="project" value="TreeGrafter"/>
</dbReference>
<dbReference type="GO" id="GO:0051225">
    <property type="term" value="P:spindle assembly"/>
    <property type="evidence" value="ECO:0007669"/>
    <property type="project" value="InterPro"/>
</dbReference>
<dbReference type="InterPro" id="IPR026797">
    <property type="entry name" value="HAUS_6"/>
</dbReference>
<dbReference type="PANTHER" id="PTHR16151:SF2">
    <property type="entry name" value="HAUS AUGMIN-LIKE COMPLEX SUBUNIT 6"/>
    <property type="match status" value="1"/>
</dbReference>
<dbReference type="FunCoup" id="A0A7R8V3C8">
    <property type="interactions" value="34"/>
</dbReference>
<feature type="coiled-coil region" evidence="1">
    <location>
        <begin position="114"/>
        <end position="141"/>
    </location>
</feature>
<dbReference type="GO" id="GO:0070652">
    <property type="term" value="C:HAUS complex"/>
    <property type="evidence" value="ECO:0007669"/>
    <property type="project" value="InterPro"/>
</dbReference>
<dbReference type="PANTHER" id="PTHR16151">
    <property type="entry name" value="HAUS AUGMIN-LIKE COMPLEX SUBUNIT 6"/>
    <property type="match status" value="1"/>
</dbReference>
<keyword evidence="1" id="KW-0175">Coiled coil</keyword>
<evidence type="ECO:0000256" key="1">
    <source>
        <dbReference type="SAM" id="Coils"/>
    </source>
</evidence>
<reference evidence="3 4" key="1">
    <citation type="submission" date="2020-11" db="EMBL/GenBank/DDBJ databases">
        <authorList>
            <person name="Wallbank WR R."/>
            <person name="Pardo Diaz C."/>
            <person name="Kozak K."/>
            <person name="Martin S."/>
            <person name="Jiggins C."/>
            <person name="Moest M."/>
            <person name="Warren A I."/>
            <person name="Generalovic N T."/>
            <person name="Byers J.R.P. K."/>
            <person name="Montejo-Kovacevich G."/>
            <person name="Yen C E."/>
        </authorList>
    </citation>
    <scope>NUCLEOTIDE SEQUENCE [LARGE SCALE GENOMIC DNA]</scope>
</reference>
<name>A0A7R8V3C8_HERIL</name>
<keyword evidence="4" id="KW-1185">Reference proteome</keyword>
<gene>
    <name evidence="3" type="ORF">HERILL_LOCUS14498</name>
</gene>
<dbReference type="OrthoDB" id="5575722at2759"/>
<sequence length="546" mass="62304">MHYLFNILDAAEFKKKFHWPVDRTSESAFRTATVQYLNHLNEKHNLGWGEIKLFLVVMPGGMKFMKFLLELMNFVVEEEIRKTQKCLPEYLPQLELSLTSENVSTIVRTHEVFMEKALVLKENLSREITNLRKSSEALGDELNKICKDIGLSRDQLDDTFWEKFADSNKELFKATVVSQVNEIEETEKSLDKLSSEIDTFSNADHCLPYDKNLLISSYKTIQADYPDLCPKEDIVTTDNKIQLDSLFNAFNSVFPILKNLFEKSDLVNQTEKHEFELSQVSQMETDAVQLDGDISQCEMVVENLQSELEKDLAKSFYSEQLITDSPNREENCIRSKYISTPVIQVENDDKTPRLPLRGDNEEVQFYLTNSASLDTTSAGNASQIIDPITLLRTVTRSNSRNRQHRLNMSCVSTRDEAGTSCIKGRKSLPLTTNENEDLLKTPISSKQKELSAKKALDRRNAIKETFFANHYVPFDPDDTILQAEQETILNNDLMKSPSGRLDPLVKISPEFVVPRVCINDMPTGSFGDDDTVKDWESNGVSYDASF</sequence>
<dbReference type="GO" id="GO:0008017">
    <property type="term" value="F:microtubule binding"/>
    <property type="evidence" value="ECO:0007669"/>
    <property type="project" value="TreeGrafter"/>
</dbReference>
<organism evidence="3 4">
    <name type="scientific">Hermetia illucens</name>
    <name type="common">Black soldier fly</name>
    <dbReference type="NCBI Taxonomy" id="343691"/>
    <lineage>
        <taxon>Eukaryota</taxon>
        <taxon>Metazoa</taxon>
        <taxon>Ecdysozoa</taxon>
        <taxon>Arthropoda</taxon>
        <taxon>Hexapoda</taxon>
        <taxon>Insecta</taxon>
        <taxon>Pterygota</taxon>
        <taxon>Neoptera</taxon>
        <taxon>Endopterygota</taxon>
        <taxon>Diptera</taxon>
        <taxon>Brachycera</taxon>
        <taxon>Stratiomyomorpha</taxon>
        <taxon>Stratiomyidae</taxon>
        <taxon>Hermetiinae</taxon>
        <taxon>Hermetia</taxon>
    </lineage>
</organism>
<dbReference type="Proteomes" id="UP000594454">
    <property type="component" value="Chromosome 6"/>
</dbReference>
<dbReference type="AlphaFoldDB" id="A0A7R8V3C8"/>
<feature type="domain" description="HAUS augmin-like complex subunit 6 N-terminal" evidence="2">
    <location>
        <begin position="1"/>
        <end position="184"/>
    </location>
</feature>
<feature type="coiled-coil region" evidence="1">
    <location>
        <begin position="176"/>
        <end position="203"/>
    </location>
</feature>
<dbReference type="EMBL" id="LR899014">
    <property type="protein sequence ID" value="CAD7092111.1"/>
    <property type="molecule type" value="Genomic_DNA"/>
</dbReference>
<protein>
    <recommendedName>
        <fullName evidence="2">HAUS augmin-like complex subunit 6 N-terminal domain-containing protein</fullName>
    </recommendedName>
</protein>
<accession>A0A7R8V3C8</accession>
<proteinExistence type="predicted"/>
<dbReference type="InterPro" id="IPR028163">
    <property type="entry name" value="HAUS_6_N"/>
</dbReference>